<proteinExistence type="inferred from homology"/>
<dbReference type="InterPro" id="IPR016979">
    <property type="entry name" value="DUF2129"/>
</dbReference>
<dbReference type="PIRSF" id="PIRSF031653">
    <property type="entry name" value="UCP031653"/>
    <property type="match status" value="1"/>
</dbReference>
<gene>
    <name evidence="3" type="ORF">QR721_05515</name>
</gene>
<evidence type="ECO:0000313" key="4">
    <source>
        <dbReference type="Proteomes" id="UP001180087"/>
    </source>
</evidence>
<evidence type="ECO:0000256" key="2">
    <source>
        <dbReference type="HAMAP-Rule" id="MF_01126"/>
    </source>
</evidence>
<dbReference type="RefSeq" id="WP_348029457.1">
    <property type="nucleotide sequence ID" value="NZ_CP129113.1"/>
</dbReference>
<evidence type="ECO:0000313" key="3">
    <source>
        <dbReference type="EMBL" id="WLV25665.1"/>
    </source>
</evidence>
<accession>A0ABY9KXY0</accession>
<evidence type="ECO:0000256" key="1">
    <source>
        <dbReference type="ARBA" id="ARBA00022490"/>
    </source>
</evidence>
<dbReference type="Proteomes" id="UP001180087">
    <property type="component" value="Chromosome"/>
</dbReference>
<comment type="subcellular location">
    <subcellularLocation>
        <location evidence="2">Cytoplasm</location>
    </subcellularLocation>
</comment>
<protein>
    <recommendedName>
        <fullName evidence="2">UPF0298 protein QR721_05515</fullName>
    </recommendedName>
</protein>
<dbReference type="EMBL" id="CP129113">
    <property type="protein sequence ID" value="WLV25665.1"/>
    <property type="molecule type" value="Genomic_DNA"/>
</dbReference>
<name>A0ABY9KXY0_9BACI</name>
<dbReference type="Pfam" id="PF09902">
    <property type="entry name" value="DUF2129"/>
    <property type="match status" value="1"/>
</dbReference>
<organism evidence="3 4">
    <name type="scientific">Aciduricibacillus chroicocephali</name>
    <dbReference type="NCBI Taxonomy" id="3054939"/>
    <lineage>
        <taxon>Bacteria</taxon>
        <taxon>Bacillati</taxon>
        <taxon>Bacillota</taxon>
        <taxon>Bacilli</taxon>
        <taxon>Bacillales</taxon>
        <taxon>Bacillaceae</taxon>
        <taxon>Aciduricibacillus</taxon>
    </lineage>
</organism>
<sequence length="89" mass="10666">MDVSRQGLIVWFQHMKNLRQIKRHGHLVYASKKMRYAVLYVNQDEIGDVEVRLQKLSFVSRTERSEKPFVNTTFENALPDKAKQYDYKF</sequence>
<dbReference type="HAMAP" id="MF_01126">
    <property type="entry name" value="UPF0298"/>
    <property type="match status" value="1"/>
</dbReference>
<comment type="similarity">
    <text evidence="2">Belongs to the UPF0298 family.</text>
</comment>
<reference evidence="3" key="1">
    <citation type="submission" date="2023-06" db="EMBL/GenBank/DDBJ databases">
        <title>A Treasure from Seagulls: Isolation and Description of Aciduricobacillus qingdaonensis gen. nov., sp. nov., a Rare Obligately Uric Acid-utilizing Member in the Family Bacillaceae.</title>
        <authorList>
            <person name="Liu W."/>
            <person name="Wang B."/>
        </authorList>
    </citation>
    <scope>NUCLEOTIDE SEQUENCE</scope>
    <source>
        <strain evidence="3">44XB</strain>
    </source>
</reference>
<keyword evidence="1 2" id="KW-0963">Cytoplasm</keyword>
<keyword evidence="4" id="KW-1185">Reference proteome</keyword>